<feature type="transmembrane region" description="Helical" evidence="1">
    <location>
        <begin position="42"/>
        <end position="64"/>
    </location>
</feature>
<dbReference type="EMBL" id="KZ613848">
    <property type="protein sequence ID" value="PMD56538.1"/>
    <property type="molecule type" value="Genomic_DNA"/>
</dbReference>
<protein>
    <submittedName>
        <fullName evidence="2">Uncharacterized protein</fullName>
    </submittedName>
</protein>
<dbReference type="InParanoid" id="A0A2J6T0H3"/>
<dbReference type="OrthoDB" id="3526254at2759"/>
<reference evidence="2 3" key="1">
    <citation type="submission" date="2016-04" db="EMBL/GenBank/DDBJ databases">
        <title>A degradative enzymes factory behind the ericoid mycorrhizal symbiosis.</title>
        <authorList>
            <consortium name="DOE Joint Genome Institute"/>
            <person name="Martino E."/>
            <person name="Morin E."/>
            <person name="Grelet G."/>
            <person name="Kuo A."/>
            <person name="Kohler A."/>
            <person name="Daghino S."/>
            <person name="Barry K."/>
            <person name="Choi C."/>
            <person name="Cichocki N."/>
            <person name="Clum A."/>
            <person name="Copeland A."/>
            <person name="Hainaut M."/>
            <person name="Haridas S."/>
            <person name="Labutti K."/>
            <person name="Lindquist E."/>
            <person name="Lipzen A."/>
            <person name="Khouja H.-R."/>
            <person name="Murat C."/>
            <person name="Ohm R."/>
            <person name="Olson A."/>
            <person name="Spatafora J."/>
            <person name="Veneault-Fourrey C."/>
            <person name="Henrissat B."/>
            <person name="Grigoriev I."/>
            <person name="Martin F."/>
            <person name="Perotto S."/>
        </authorList>
    </citation>
    <scope>NUCLEOTIDE SEQUENCE [LARGE SCALE GENOMIC DNA]</scope>
    <source>
        <strain evidence="2 3">E</strain>
    </source>
</reference>
<dbReference type="Proteomes" id="UP000235371">
    <property type="component" value="Unassembled WGS sequence"/>
</dbReference>
<keyword evidence="3" id="KW-1185">Reference proteome</keyword>
<gene>
    <name evidence="2" type="ORF">K444DRAFT_67216</name>
</gene>
<evidence type="ECO:0000313" key="3">
    <source>
        <dbReference type="Proteomes" id="UP000235371"/>
    </source>
</evidence>
<dbReference type="RefSeq" id="XP_024733442.1">
    <property type="nucleotide sequence ID" value="XM_024887722.1"/>
</dbReference>
<keyword evidence="1" id="KW-0812">Transmembrane</keyword>
<organism evidence="2 3">
    <name type="scientific">Hyaloscypha bicolor E</name>
    <dbReference type="NCBI Taxonomy" id="1095630"/>
    <lineage>
        <taxon>Eukaryota</taxon>
        <taxon>Fungi</taxon>
        <taxon>Dikarya</taxon>
        <taxon>Ascomycota</taxon>
        <taxon>Pezizomycotina</taxon>
        <taxon>Leotiomycetes</taxon>
        <taxon>Helotiales</taxon>
        <taxon>Hyaloscyphaceae</taxon>
        <taxon>Hyaloscypha</taxon>
        <taxon>Hyaloscypha bicolor</taxon>
    </lineage>
</organism>
<evidence type="ECO:0000256" key="1">
    <source>
        <dbReference type="SAM" id="Phobius"/>
    </source>
</evidence>
<proteinExistence type="predicted"/>
<evidence type="ECO:0000313" key="2">
    <source>
        <dbReference type="EMBL" id="PMD56538.1"/>
    </source>
</evidence>
<accession>A0A2J6T0H3</accession>
<name>A0A2J6T0H3_9HELO</name>
<dbReference type="AlphaFoldDB" id="A0A2J6T0H3"/>
<dbReference type="GeneID" id="36595798"/>
<sequence length="137" mass="15857">MTAGHFMLLALLFVKMDVEPRLWALAGDFQTAFLPSFTNELWRSSFLLSCLFIYLALSLPNFIFRSMILKDDVMADITAPWKSTWRLRDLARDNVMPTVLLFVTVRVFFYQALGIKLNQYYVPVFALSQLAFGIIYP</sequence>
<keyword evidence="1" id="KW-0472">Membrane</keyword>
<keyword evidence="1" id="KW-1133">Transmembrane helix</keyword>